<proteinExistence type="inferred from homology"/>
<evidence type="ECO:0000256" key="3">
    <source>
        <dbReference type="ARBA" id="ARBA00022679"/>
    </source>
</evidence>
<keyword evidence="3" id="KW-0808">Transferase</keyword>
<evidence type="ECO:0000256" key="1">
    <source>
        <dbReference type="ARBA" id="ARBA00004752"/>
    </source>
</evidence>
<evidence type="ECO:0000256" key="5">
    <source>
        <dbReference type="ARBA" id="ARBA00022984"/>
    </source>
</evidence>
<organism evidence="10 11">
    <name type="scientific">Marinobacterium alkalitolerans</name>
    <dbReference type="NCBI Taxonomy" id="1542925"/>
    <lineage>
        <taxon>Bacteria</taxon>
        <taxon>Pseudomonadati</taxon>
        <taxon>Pseudomonadota</taxon>
        <taxon>Gammaproteobacteria</taxon>
        <taxon>Oceanospirillales</taxon>
        <taxon>Oceanospirillaceae</taxon>
        <taxon>Marinobacterium</taxon>
    </lineage>
</organism>
<dbReference type="InterPro" id="IPR005490">
    <property type="entry name" value="LD_TPept_cat_dom"/>
</dbReference>
<dbReference type="InterPro" id="IPR045380">
    <property type="entry name" value="LD_TPept_scaffold_dom"/>
</dbReference>
<keyword evidence="11" id="KW-1185">Reference proteome</keyword>
<sequence length="540" mass="61238">MKTDRAVMGVLLCCGLLLGPAQAYAMPEAARASDAAVTANQTPEVSDFYSATGAERVWFDAQGEPRLVPQQELEAWVLLSYEHGLRPQDYGAQSFLDGLDSRLSLSEREQWFTEQFLALARDLAGSDRVAQADSQWHFEVPVLDTTALSARLRRGESVAEILQSLLPQSPEYWRLVELYRQELKLPPDSIPPPILPQRLLRPGDQHDAIPILVHWLIQQSRLDADQVDRTSRRYSEPVVEAVRHIQRQNGLQADGIIGPDTRQAILQGREQRLRQIRANLFRWRALPRQLGSRYLLVRTAAFNLDLIKDGELERRHAVIAGRPSRPTPSFAASVRRLTFNPYWTVPFRIAVEDLLPKQQEDSAYLSSHQIDVLERSDEARWEARAIDSIDWSALSRGNFNLLLRQRPGPLNSLGRVRMDMPNPYSIFLHDTPQKRLFDEMPRAYSSGCVRVQDIDVLVSTLMDQAQVEKALAQSDTRPIALQAPVPVYLVYLTAWVDEQGVAYLHPDLYGRDRKLDSVLGPIGMPPPEYGVELARKVIKK</sequence>
<evidence type="ECO:0000313" key="11">
    <source>
        <dbReference type="Proteomes" id="UP000810171"/>
    </source>
</evidence>
<dbReference type="PANTHER" id="PTHR41533:SF2">
    <property type="entry name" value="BLR7131 PROTEIN"/>
    <property type="match status" value="1"/>
</dbReference>
<feature type="active site" description="Proton donor/acceptor" evidence="7">
    <location>
        <position position="429"/>
    </location>
</feature>
<protein>
    <submittedName>
        <fullName evidence="10">L,D-transpeptidase family protein</fullName>
    </submittedName>
</protein>
<dbReference type="InterPro" id="IPR036366">
    <property type="entry name" value="PGBDSf"/>
</dbReference>
<gene>
    <name evidence="10" type="ORF">H9C73_05590</name>
</gene>
<dbReference type="PANTHER" id="PTHR41533">
    <property type="entry name" value="L,D-TRANSPEPTIDASE HI_1667-RELATED"/>
    <property type="match status" value="1"/>
</dbReference>
<dbReference type="SUPFAM" id="SSF141523">
    <property type="entry name" value="L,D-transpeptidase catalytic domain-like"/>
    <property type="match status" value="1"/>
</dbReference>
<dbReference type="Gene3D" id="1.10.101.10">
    <property type="entry name" value="PGBD-like superfamily/PGBD"/>
    <property type="match status" value="1"/>
</dbReference>
<dbReference type="InterPro" id="IPR038063">
    <property type="entry name" value="Transpep_catalytic_dom"/>
</dbReference>
<dbReference type="CDD" id="cd16913">
    <property type="entry name" value="YkuD_like"/>
    <property type="match status" value="1"/>
</dbReference>
<comment type="caution">
    <text evidence="10">The sequence shown here is derived from an EMBL/GenBank/DDBJ whole genome shotgun (WGS) entry which is preliminary data.</text>
</comment>
<evidence type="ECO:0000256" key="7">
    <source>
        <dbReference type="PROSITE-ProRule" id="PRU01373"/>
    </source>
</evidence>
<dbReference type="Proteomes" id="UP000810171">
    <property type="component" value="Unassembled WGS sequence"/>
</dbReference>
<evidence type="ECO:0000256" key="6">
    <source>
        <dbReference type="ARBA" id="ARBA00023316"/>
    </source>
</evidence>
<keyword evidence="6 7" id="KW-0961">Cell wall biogenesis/degradation</keyword>
<evidence type="ECO:0000256" key="8">
    <source>
        <dbReference type="SAM" id="SignalP"/>
    </source>
</evidence>
<dbReference type="PROSITE" id="PS52029">
    <property type="entry name" value="LD_TPASE"/>
    <property type="match status" value="1"/>
</dbReference>
<feature type="signal peptide" evidence="8">
    <location>
        <begin position="1"/>
        <end position="25"/>
    </location>
</feature>
<keyword evidence="8" id="KW-0732">Signal</keyword>
<evidence type="ECO:0000256" key="4">
    <source>
        <dbReference type="ARBA" id="ARBA00022960"/>
    </source>
</evidence>
<feature type="active site" description="Nucleophile" evidence="7">
    <location>
        <position position="448"/>
    </location>
</feature>
<evidence type="ECO:0000259" key="9">
    <source>
        <dbReference type="PROSITE" id="PS52029"/>
    </source>
</evidence>
<comment type="similarity">
    <text evidence="2">Belongs to the YkuD family.</text>
</comment>
<comment type="pathway">
    <text evidence="1 7">Cell wall biogenesis; peptidoglycan biosynthesis.</text>
</comment>
<dbReference type="InterPro" id="IPR052905">
    <property type="entry name" value="LD-transpeptidase_YkuD-like"/>
</dbReference>
<dbReference type="Pfam" id="PF01471">
    <property type="entry name" value="PG_binding_1"/>
    <property type="match status" value="1"/>
</dbReference>
<feature type="chain" id="PRO_5045167096" evidence="8">
    <location>
        <begin position="26"/>
        <end position="540"/>
    </location>
</feature>
<dbReference type="Pfam" id="PF20142">
    <property type="entry name" value="Scaffold"/>
    <property type="match status" value="1"/>
</dbReference>
<keyword evidence="5 7" id="KW-0573">Peptidoglycan synthesis</keyword>
<accession>A0ABS3Z913</accession>
<feature type="domain" description="L,D-TPase catalytic" evidence="9">
    <location>
        <begin position="293"/>
        <end position="470"/>
    </location>
</feature>
<evidence type="ECO:0000256" key="2">
    <source>
        <dbReference type="ARBA" id="ARBA00005992"/>
    </source>
</evidence>
<dbReference type="InterPro" id="IPR036365">
    <property type="entry name" value="PGBD-like_sf"/>
</dbReference>
<keyword evidence="4 7" id="KW-0133">Cell shape</keyword>
<dbReference type="Pfam" id="PF03734">
    <property type="entry name" value="YkuD"/>
    <property type="match status" value="1"/>
</dbReference>
<evidence type="ECO:0000313" key="10">
    <source>
        <dbReference type="EMBL" id="MBP0048201.1"/>
    </source>
</evidence>
<dbReference type="Gene3D" id="2.40.440.10">
    <property type="entry name" value="L,D-transpeptidase catalytic domain-like"/>
    <property type="match status" value="1"/>
</dbReference>
<dbReference type="InterPro" id="IPR002477">
    <property type="entry name" value="Peptidoglycan-bd-like"/>
</dbReference>
<reference evidence="10 11" key="1">
    <citation type="submission" date="2020-09" db="EMBL/GenBank/DDBJ databases">
        <authorList>
            <person name="Tanuku N.R.S."/>
        </authorList>
    </citation>
    <scope>NUCLEOTIDE SEQUENCE [LARGE SCALE GENOMIC DNA]</scope>
    <source>
        <strain evidence="10 11">AK62</strain>
    </source>
</reference>
<dbReference type="SUPFAM" id="SSF47090">
    <property type="entry name" value="PGBD-like"/>
    <property type="match status" value="1"/>
</dbReference>
<name>A0ABS3Z913_9GAMM</name>
<dbReference type="RefSeq" id="WP_209286815.1">
    <property type="nucleotide sequence ID" value="NZ_JACVEW010000006.1"/>
</dbReference>
<dbReference type="EMBL" id="JACVEW010000006">
    <property type="protein sequence ID" value="MBP0048201.1"/>
    <property type="molecule type" value="Genomic_DNA"/>
</dbReference>